<reference evidence="1" key="1">
    <citation type="journal article" date="2020" name="Stud. Mycol.">
        <title>101 Dothideomycetes genomes: a test case for predicting lifestyles and emergence of pathogens.</title>
        <authorList>
            <person name="Haridas S."/>
            <person name="Albert R."/>
            <person name="Binder M."/>
            <person name="Bloem J."/>
            <person name="Labutti K."/>
            <person name="Salamov A."/>
            <person name="Andreopoulos B."/>
            <person name="Baker S."/>
            <person name="Barry K."/>
            <person name="Bills G."/>
            <person name="Bluhm B."/>
            <person name="Cannon C."/>
            <person name="Castanera R."/>
            <person name="Culley D."/>
            <person name="Daum C."/>
            <person name="Ezra D."/>
            <person name="Gonzalez J."/>
            <person name="Henrissat B."/>
            <person name="Kuo A."/>
            <person name="Liang C."/>
            <person name="Lipzen A."/>
            <person name="Lutzoni F."/>
            <person name="Magnuson J."/>
            <person name="Mondo S."/>
            <person name="Nolan M."/>
            <person name="Ohm R."/>
            <person name="Pangilinan J."/>
            <person name="Park H.-J."/>
            <person name="Ramirez L."/>
            <person name="Alfaro M."/>
            <person name="Sun H."/>
            <person name="Tritt A."/>
            <person name="Yoshinaga Y."/>
            <person name="Zwiers L.-H."/>
            <person name="Turgeon B."/>
            <person name="Goodwin S."/>
            <person name="Spatafora J."/>
            <person name="Crous P."/>
            <person name="Grigoriev I."/>
        </authorList>
    </citation>
    <scope>NUCLEOTIDE SEQUENCE</scope>
    <source>
        <strain evidence="1">CBS 279.74</strain>
    </source>
</reference>
<accession>A0A6G1JY52</accession>
<keyword evidence="2" id="KW-1185">Reference proteome</keyword>
<dbReference type="EMBL" id="MU005778">
    <property type="protein sequence ID" value="KAF2705478.1"/>
    <property type="molecule type" value="Genomic_DNA"/>
</dbReference>
<evidence type="ECO:0000313" key="1">
    <source>
        <dbReference type="EMBL" id="KAF2705478.1"/>
    </source>
</evidence>
<proteinExistence type="predicted"/>
<dbReference type="Proteomes" id="UP000799428">
    <property type="component" value="Unassembled WGS sequence"/>
</dbReference>
<protein>
    <submittedName>
        <fullName evidence="1">Uncharacterized protein</fullName>
    </submittedName>
</protein>
<evidence type="ECO:0000313" key="2">
    <source>
        <dbReference type="Proteomes" id="UP000799428"/>
    </source>
</evidence>
<gene>
    <name evidence="1" type="ORF">K504DRAFT_505874</name>
</gene>
<sequence>MAGFRELAENATSYQWTDTAMSSQILDENGEEETIEPPAKDQDLGITGMGSIDGIQQHRSTCLPPSIELVNHILSTIPPERGPVSAIPVEQAFQRTFPYLDQYSRVKVSTDRAETIRITCCSWSELSRTRLAHPLHYSTSFDRELHADVAHGSIPSP</sequence>
<dbReference type="AlphaFoldDB" id="A0A6G1JY52"/>
<name>A0A6G1JY52_9PLEO</name>
<organism evidence="1 2">
    <name type="scientific">Pleomassaria siparia CBS 279.74</name>
    <dbReference type="NCBI Taxonomy" id="1314801"/>
    <lineage>
        <taxon>Eukaryota</taxon>
        <taxon>Fungi</taxon>
        <taxon>Dikarya</taxon>
        <taxon>Ascomycota</taxon>
        <taxon>Pezizomycotina</taxon>
        <taxon>Dothideomycetes</taxon>
        <taxon>Pleosporomycetidae</taxon>
        <taxon>Pleosporales</taxon>
        <taxon>Pleomassariaceae</taxon>
        <taxon>Pleomassaria</taxon>
    </lineage>
</organism>